<reference evidence="1 2" key="1">
    <citation type="submission" date="2016-06" db="EMBL/GenBank/DDBJ databases">
        <authorList>
            <person name="Kjaerup R.B."/>
            <person name="Dalgaard T.S."/>
            <person name="Juul-Madsen H.R."/>
        </authorList>
    </citation>
    <scope>NUCLEOTIDE SEQUENCE [LARGE SCALE GENOMIC DNA]</scope>
    <source>
        <strain evidence="1 2">Pb300</strain>
    </source>
</reference>
<evidence type="ECO:0000313" key="2">
    <source>
        <dbReference type="Proteomes" id="UP000242814"/>
    </source>
</evidence>
<name>A0A1D2J430_PARBR</name>
<dbReference type="Proteomes" id="UP000242814">
    <property type="component" value="Unassembled WGS sequence"/>
</dbReference>
<organism evidence="1 2">
    <name type="scientific">Paracoccidioides brasiliensis</name>
    <dbReference type="NCBI Taxonomy" id="121759"/>
    <lineage>
        <taxon>Eukaryota</taxon>
        <taxon>Fungi</taxon>
        <taxon>Dikarya</taxon>
        <taxon>Ascomycota</taxon>
        <taxon>Pezizomycotina</taxon>
        <taxon>Eurotiomycetes</taxon>
        <taxon>Eurotiomycetidae</taxon>
        <taxon>Onygenales</taxon>
        <taxon>Ajellomycetaceae</taxon>
        <taxon>Paracoccidioides</taxon>
    </lineage>
</organism>
<sequence length="99" mass="11039">MSNPPVEGRVVKGASAWLQFGSVELGGSSICWNSRFEFCKGRELDRENVNMINTILLHGHTRGSSSITAFTFDKQNGDKNTVDLIIFDIDRLSTVRFSD</sequence>
<proteinExistence type="predicted"/>
<evidence type="ECO:0000313" key="1">
    <source>
        <dbReference type="EMBL" id="ODH13068.1"/>
    </source>
</evidence>
<dbReference type="VEuPathDB" id="FungiDB:PABG_12558"/>
<accession>A0A1D2J430</accession>
<gene>
    <name evidence="1" type="ORF">ACO22_07633</name>
</gene>
<dbReference type="AlphaFoldDB" id="A0A1D2J430"/>
<dbReference type="EMBL" id="LZYO01000594">
    <property type="protein sequence ID" value="ODH13068.1"/>
    <property type="molecule type" value="Genomic_DNA"/>
</dbReference>
<protein>
    <submittedName>
        <fullName evidence="1">Uncharacterized protein</fullName>
    </submittedName>
</protein>
<comment type="caution">
    <text evidence="1">The sequence shown here is derived from an EMBL/GenBank/DDBJ whole genome shotgun (WGS) entry which is preliminary data.</text>
</comment>